<protein>
    <recommendedName>
        <fullName evidence="1">Type I restriction enzyme R protein N-terminal domain-containing protein</fullName>
    </recommendedName>
</protein>
<dbReference type="AlphaFoldDB" id="A0A1V1PB25"/>
<proteinExistence type="predicted"/>
<gene>
    <name evidence="2" type="ORF">OMM_01990</name>
</gene>
<dbReference type="Pfam" id="PF13588">
    <property type="entry name" value="HSDR_N_2"/>
    <property type="match status" value="1"/>
</dbReference>
<comment type="caution">
    <text evidence="2">The sequence shown here is derived from an EMBL/GenBank/DDBJ whole genome shotgun (WGS) entry which is preliminary data.</text>
</comment>
<feature type="domain" description="Type I restriction enzyme R protein N-terminal" evidence="1">
    <location>
        <begin position="26"/>
        <end position="136"/>
    </location>
</feature>
<dbReference type="InterPro" id="IPR029464">
    <property type="entry name" value="HSDR_N"/>
</dbReference>
<name>A0A1V1PB25_9BACT</name>
<accession>A0A1V1PB25</accession>
<evidence type="ECO:0000259" key="1">
    <source>
        <dbReference type="Pfam" id="PF13588"/>
    </source>
</evidence>
<dbReference type="EMBL" id="ATBP01000186">
    <property type="protein sequence ID" value="ETR72077.1"/>
    <property type="molecule type" value="Genomic_DNA"/>
</dbReference>
<organism evidence="2 3">
    <name type="scientific">Candidatus Magnetoglobus multicellularis str. Araruama</name>
    <dbReference type="NCBI Taxonomy" id="890399"/>
    <lineage>
        <taxon>Bacteria</taxon>
        <taxon>Pseudomonadati</taxon>
        <taxon>Thermodesulfobacteriota</taxon>
        <taxon>Desulfobacteria</taxon>
        <taxon>Desulfobacterales</taxon>
        <taxon>Desulfobacteraceae</taxon>
        <taxon>Candidatus Magnetoglobus</taxon>
    </lineage>
</organism>
<sequence>METIQKPYDTITDFITGKKIPNIGAEENRQTIERFLVEQKNYAPKDFILNADIDLKIGLDRYQSQVDLVIRLHDQSVMVIKCVAGSLGSHEREAIAAARLLEVNQIPVSVVSDGKNALIRDVLTGKKMGEGLSSIPSQDEAIQILYHYTPTPVPEDRIEREKLVFRTYDAMNVNVSRHIQK</sequence>
<evidence type="ECO:0000313" key="2">
    <source>
        <dbReference type="EMBL" id="ETR72077.1"/>
    </source>
</evidence>
<evidence type="ECO:0000313" key="3">
    <source>
        <dbReference type="Proteomes" id="UP000189670"/>
    </source>
</evidence>
<reference evidence="3" key="1">
    <citation type="submission" date="2012-11" db="EMBL/GenBank/DDBJ databases">
        <authorList>
            <person name="Lucero-Rivera Y.E."/>
            <person name="Tovar-Ramirez D."/>
        </authorList>
    </citation>
    <scope>NUCLEOTIDE SEQUENCE [LARGE SCALE GENOMIC DNA]</scope>
    <source>
        <strain evidence="3">Araruama</strain>
    </source>
</reference>
<dbReference type="Proteomes" id="UP000189670">
    <property type="component" value="Unassembled WGS sequence"/>
</dbReference>